<evidence type="ECO:0000256" key="2">
    <source>
        <dbReference type="ARBA" id="ARBA00022676"/>
    </source>
</evidence>
<feature type="transmembrane region" description="Helical" evidence="17">
    <location>
        <begin position="21"/>
        <end position="41"/>
    </location>
</feature>
<keyword evidence="4 17" id="KW-0812">Transmembrane</keyword>
<dbReference type="GO" id="GO:0032153">
    <property type="term" value="C:cell division site"/>
    <property type="evidence" value="ECO:0007669"/>
    <property type="project" value="TreeGrafter"/>
</dbReference>
<evidence type="ECO:0000256" key="13">
    <source>
        <dbReference type="ARBA" id="ARBA00041418"/>
    </source>
</evidence>
<dbReference type="RefSeq" id="WP_053985160.1">
    <property type="nucleotide sequence ID" value="NZ_JAQIFT010000048.1"/>
</dbReference>
<dbReference type="AlphaFoldDB" id="A0AA42DNU8"/>
<evidence type="ECO:0000256" key="3">
    <source>
        <dbReference type="ARBA" id="ARBA00022679"/>
    </source>
</evidence>
<comment type="similarity">
    <text evidence="11">Belongs to the SEDS family. FtsW subfamily.</text>
</comment>
<name>A0AA42DNU8_9FIRM</name>
<feature type="transmembrane region" description="Helical" evidence="17">
    <location>
        <begin position="61"/>
        <end position="78"/>
    </location>
</feature>
<dbReference type="PANTHER" id="PTHR30474">
    <property type="entry name" value="CELL CYCLE PROTEIN"/>
    <property type="match status" value="1"/>
</dbReference>
<feature type="transmembrane region" description="Helical" evidence="17">
    <location>
        <begin position="195"/>
        <end position="216"/>
    </location>
</feature>
<evidence type="ECO:0000256" key="4">
    <source>
        <dbReference type="ARBA" id="ARBA00022692"/>
    </source>
</evidence>
<dbReference type="Proteomes" id="UP001169242">
    <property type="component" value="Unassembled WGS sequence"/>
</dbReference>
<feature type="transmembrane region" description="Helical" evidence="17">
    <location>
        <begin position="174"/>
        <end position="190"/>
    </location>
</feature>
<feature type="transmembrane region" description="Helical" evidence="17">
    <location>
        <begin position="90"/>
        <end position="107"/>
    </location>
</feature>
<evidence type="ECO:0000256" key="9">
    <source>
        <dbReference type="ARBA" id="ARBA00032370"/>
    </source>
</evidence>
<organism evidence="18 19">
    <name type="scientific">Holtiella tumoricola</name>
    <dbReference type="NCBI Taxonomy" id="3018743"/>
    <lineage>
        <taxon>Bacteria</taxon>
        <taxon>Bacillati</taxon>
        <taxon>Bacillota</taxon>
        <taxon>Clostridia</taxon>
        <taxon>Lachnospirales</taxon>
        <taxon>Cellulosilyticaceae</taxon>
        <taxon>Holtiella</taxon>
    </lineage>
</organism>
<reference evidence="18" key="1">
    <citation type="journal article" date="2023" name="Int. J. Syst. Evol. Microbiol.">
        <title>&lt;i&gt;Holtiella tumoricola&lt;/i&gt; gen. nov. sp. nov., isolated from a human clinical sample.</title>
        <authorList>
            <person name="Allen-Vercoe E."/>
            <person name="Daigneault M.C."/>
            <person name="Vancuren S.J."/>
            <person name="Cochrane K."/>
            <person name="O'Neal L.L."/>
            <person name="Sankaranarayanan K."/>
            <person name="Lawson P.A."/>
        </authorList>
    </citation>
    <scope>NUCLEOTIDE SEQUENCE</scope>
    <source>
        <strain evidence="18">CC70A</strain>
    </source>
</reference>
<dbReference type="EMBL" id="JAQIFT010000048">
    <property type="protein sequence ID" value="MDA3732473.1"/>
    <property type="molecule type" value="Genomic_DNA"/>
</dbReference>
<dbReference type="EC" id="2.4.99.28" evidence="14"/>
<dbReference type="PANTHER" id="PTHR30474:SF2">
    <property type="entry name" value="PEPTIDOGLYCAN GLYCOSYLTRANSFERASE FTSW-RELATED"/>
    <property type="match status" value="1"/>
</dbReference>
<comment type="function">
    <text evidence="16">Peptidoglycan polymerase that is essential for cell division.</text>
</comment>
<dbReference type="Pfam" id="PF01098">
    <property type="entry name" value="FTSW_RODA_SPOVE"/>
    <property type="match status" value="1"/>
</dbReference>
<evidence type="ECO:0000313" key="19">
    <source>
        <dbReference type="Proteomes" id="UP001169242"/>
    </source>
</evidence>
<feature type="transmembrane region" description="Helical" evidence="17">
    <location>
        <begin position="127"/>
        <end position="145"/>
    </location>
</feature>
<evidence type="ECO:0000256" key="17">
    <source>
        <dbReference type="SAM" id="Phobius"/>
    </source>
</evidence>
<evidence type="ECO:0000256" key="6">
    <source>
        <dbReference type="ARBA" id="ARBA00022984"/>
    </source>
</evidence>
<evidence type="ECO:0000256" key="8">
    <source>
        <dbReference type="ARBA" id="ARBA00023136"/>
    </source>
</evidence>
<comment type="caution">
    <text evidence="18">The sequence shown here is derived from an EMBL/GenBank/DDBJ whole genome shotgun (WGS) entry which is preliminary data.</text>
</comment>
<proteinExistence type="inferred from homology"/>
<evidence type="ECO:0000256" key="11">
    <source>
        <dbReference type="ARBA" id="ARBA00038053"/>
    </source>
</evidence>
<protein>
    <recommendedName>
        <fullName evidence="12">Probable peptidoglycan glycosyltransferase FtsW</fullName>
        <ecNumber evidence="14">2.4.99.28</ecNumber>
    </recommendedName>
    <alternativeName>
        <fullName evidence="13">Cell division protein FtsW</fullName>
    </alternativeName>
    <alternativeName>
        <fullName evidence="10">Cell wall polymerase</fullName>
    </alternativeName>
    <alternativeName>
        <fullName evidence="9">Peptidoglycan polymerase</fullName>
    </alternativeName>
</protein>
<sequence>METSKALTKRKKPPVKHSPDYLLIAMIVLIVGFGVVMVYSASHYHGMTNFGDAFHFAKKQLIFGIVGIGAMMFVTYFFNYRMLANIKLASILYVVSMILVGCAYVFGTEVNGSSRWINLGPIQFQPSEIVKIAVIIMLATYIMKYRKKMDQLSYVIGAFALVGIPALLVAKENLSSAIVIAFVGFLIIFISTPKWWYYIALVIVGTVVVFAVYYIAVNNVQFEGPLGEILAPYRLARIRIWQDPWIDPVGGGYQPIQSLYAIGSGGLFGTGLGQGIQKLGFIPEPHNDIIFAVICEELGLVGAALLLLAYGVLVLRGFSIAAHAQDFFGALVATGISGMIAVQVLINVAVNTNTVPTTGMQLPMVSYGGTALLILLGSLGILVNISRTSAIGKPKE</sequence>
<evidence type="ECO:0000313" key="18">
    <source>
        <dbReference type="EMBL" id="MDA3732473.1"/>
    </source>
</evidence>
<gene>
    <name evidence="18" type="ORF">PBV87_13350</name>
</gene>
<dbReference type="GO" id="GO:0008955">
    <property type="term" value="F:peptidoglycan glycosyltransferase activity"/>
    <property type="evidence" value="ECO:0007669"/>
    <property type="project" value="UniProtKB-EC"/>
</dbReference>
<dbReference type="GO" id="GO:0008360">
    <property type="term" value="P:regulation of cell shape"/>
    <property type="evidence" value="ECO:0007669"/>
    <property type="project" value="UniProtKB-KW"/>
</dbReference>
<dbReference type="GO" id="GO:0005886">
    <property type="term" value="C:plasma membrane"/>
    <property type="evidence" value="ECO:0007669"/>
    <property type="project" value="TreeGrafter"/>
</dbReference>
<keyword evidence="7 17" id="KW-1133">Transmembrane helix</keyword>
<keyword evidence="3" id="KW-0808">Transferase</keyword>
<evidence type="ECO:0000256" key="16">
    <source>
        <dbReference type="ARBA" id="ARBA00049966"/>
    </source>
</evidence>
<evidence type="ECO:0000256" key="14">
    <source>
        <dbReference type="ARBA" id="ARBA00044770"/>
    </source>
</evidence>
<evidence type="ECO:0000256" key="10">
    <source>
        <dbReference type="ARBA" id="ARBA00033270"/>
    </source>
</evidence>
<accession>A0AA42DNU8</accession>
<feature type="transmembrane region" description="Helical" evidence="17">
    <location>
        <begin position="152"/>
        <end position="168"/>
    </location>
</feature>
<comment type="catalytic activity">
    <reaction evidence="15">
        <text>[GlcNAc-(1-&gt;4)-Mur2Ac(oyl-L-Ala-gamma-D-Glu-L-Lys-D-Ala-D-Ala)](n)-di-trans,octa-cis-undecaprenyl diphosphate + beta-D-GlcNAc-(1-&gt;4)-Mur2Ac(oyl-L-Ala-gamma-D-Glu-L-Lys-D-Ala-D-Ala)-di-trans,octa-cis-undecaprenyl diphosphate = [GlcNAc-(1-&gt;4)-Mur2Ac(oyl-L-Ala-gamma-D-Glu-L-Lys-D-Ala-D-Ala)](n+1)-di-trans,octa-cis-undecaprenyl diphosphate + di-trans,octa-cis-undecaprenyl diphosphate + H(+)</text>
        <dbReference type="Rhea" id="RHEA:23708"/>
        <dbReference type="Rhea" id="RHEA-COMP:9602"/>
        <dbReference type="Rhea" id="RHEA-COMP:9603"/>
        <dbReference type="ChEBI" id="CHEBI:15378"/>
        <dbReference type="ChEBI" id="CHEBI:58405"/>
        <dbReference type="ChEBI" id="CHEBI:60033"/>
        <dbReference type="ChEBI" id="CHEBI:78435"/>
        <dbReference type="EC" id="2.4.99.28"/>
    </reaction>
</comment>
<feature type="transmembrane region" description="Helical" evidence="17">
    <location>
        <begin position="289"/>
        <end position="315"/>
    </location>
</feature>
<keyword evidence="5" id="KW-0133">Cell shape</keyword>
<evidence type="ECO:0000256" key="1">
    <source>
        <dbReference type="ARBA" id="ARBA00004141"/>
    </source>
</evidence>
<feature type="transmembrane region" description="Helical" evidence="17">
    <location>
        <begin position="327"/>
        <end position="346"/>
    </location>
</feature>
<keyword evidence="2" id="KW-0328">Glycosyltransferase</keyword>
<dbReference type="GO" id="GO:0009252">
    <property type="term" value="P:peptidoglycan biosynthetic process"/>
    <property type="evidence" value="ECO:0007669"/>
    <property type="project" value="UniProtKB-KW"/>
</dbReference>
<dbReference type="GO" id="GO:0015648">
    <property type="term" value="F:lipid-linked peptidoglycan transporter activity"/>
    <property type="evidence" value="ECO:0007669"/>
    <property type="project" value="TreeGrafter"/>
</dbReference>
<keyword evidence="19" id="KW-1185">Reference proteome</keyword>
<keyword evidence="6" id="KW-0573">Peptidoglycan synthesis</keyword>
<evidence type="ECO:0000256" key="7">
    <source>
        <dbReference type="ARBA" id="ARBA00022989"/>
    </source>
</evidence>
<evidence type="ECO:0000256" key="5">
    <source>
        <dbReference type="ARBA" id="ARBA00022960"/>
    </source>
</evidence>
<dbReference type="GO" id="GO:0051301">
    <property type="term" value="P:cell division"/>
    <property type="evidence" value="ECO:0007669"/>
    <property type="project" value="InterPro"/>
</dbReference>
<comment type="subcellular location">
    <subcellularLocation>
        <location evidence="1">Membrane</location>
        <topology evidence="1">Multi-pass membrane protein</topology>
    </subcellularLocation>
</comment>
<feature type="transmembrane region" description="Helical" evidence="17">
    <location>
        <begin position="366"/>
        <end position="385"/>
    </location>
</feature>
<keyword evidence="8 17" id="KW-0472">Membrane</keyword>
<dbReference type="InterPro" id="IPR001182">
    <property type="entry name" value="FtsW/RodA"/>
</dbReference>
<evidence type="ECO:0000256" key="12">
    <source>
        <dbReference type="ARBA" id="ARBA00041185"/>
    </source>
</evidence>
<evidence type="ECO:0000256" key="15">
    <source>
        <dbReference type="ARBA" id="ARBA00049902"/>
    </source>
</evidence>